<comment type="caution">
    <text evidence="2">The sequence shown here is derived from an EMBL/GenBank/DDBJ whole genome shotgun (WGS) entry which is preliminary data.</text>
</comment>
<dbReference type="NCBIfam" id="NF041546">
    <property type="entry name" value="ParA_partition"/>
    <property type="match status" value="1"/>
</dbReference>
<dbReference type="InterPro" id="IPR050678">
    <property type="entry name" value="DNA_Partitioning_ATPase"/>
</dbReference>
<accession>A0A512LDL2</accession>
<dbReference type="PANTHER" id="PTHR13696">
    <property type="entry name" value="P-LOOP CONTAINING NUCLEOSIDE TRIPHOSPHATE HYDROLASE"/>
    <property type="match status" value="1"/>
</dbReference>
<reference evidence="2 3" key="1">
    <citation type="submission" date="2019-07" db="EMBL/GenBank/DDBJ databases">
        <title>Whole genome shotgun sequence of Thiobacillus plumbophilus NBRC 107929.</title>
        <authorList>
            <person name="Hosoyama A."/>
            <person name="Uohara A."/>
            <person name="Ohji S."/>
            <person name="Ichikawa N."/>
        </authorList>
    </citation>
    <scope>NUCLEOTIDE SEQUENCE [LARGE SCALE GENOMIC DNA]</scope>
    <source>
        <strain evidence="2 3">NBRC 107929</strain>
    </source>
</reference>
<dbReference type="CDD" id="cd02042">
    <property type="entry name" value="ParAB_family"/>
    <property type="match status" value="1"/>
</dbReference>
<dbReference type="Gene3D" id="3.40.50.300">
    <property type="entry name" value="P-loop containing nucleotide triphosphate hydrolases"/>
    <property type="match status" value="1"/>
</dbReference>
<dbReference type="InterPro" id="IPR027417">
    <property type="entry name" value="P-loop_NTPase"/>
</dbReference>
<keyword evidence="3" id="KW-1185">Reference proteome</keyword>
<evidence type="ECO:0000313" key="2">
    <source>
        <dbReference type="EMBL" id="GEP32221.1"/>
    </source>
</evidence>
<protein>
    <submittedName>
        <fullName evidence="2">Chromosome partitioning protein ParA</fullName>
    </submittedName>
</protein>
<dbReference type="InterPro" id="IPR002586">
    <property type="entry name" value="CobQ/CobB/MinD/ParA_Nub-bd_dom"/>
</dbReference>
<dbReference type="Proteomes" id="UP000321337">
    <property type="component" value="Unassembled WGS sequence"/>
</dbReference>
<dbReference type="PANTHER" id="PTHR13696:SF96">
    <property type="entry name" value="COBQ_COBB_MIND_PARA NUCLEOTIDE BINDING DOMAIN-CONTAINING PROTEIN"/>
    <property type="match status" value="1"/>
</dbReference>
<name>A0A512LDL2_9PROT</name>
<sequence length="213" mass="22452">MVMSNRIIAVINQKGGTGKTTLALNLAAGLAQRGSTHLVDADPQRSITQWVGMGGGNSGLPGVAQLGGNPAGVLGKLARSHRYVVVDCPPTVQGETVAAIMRMAHLALIPILPSPIDLWASVDMALAVKQAQRDNPDLRACLVLNQLESRNALSRDMREAVAEFDVPVLSAGMQRRAAYRSAAVEGLSVYGVGKRGQHAVSDIEAIIEEVLCL</sequence>
<dbReference type="AlphaFoldDB" id="A0A512LDL2"/>
<dbReference type="SUPFAM" id="SSF52540">
    <property type="entry name" value="P-loop containing nucleoside triphosphate hydrolases"/>
    <property type="match status" value="1"/>
</dbReference>
<organism evidence="2 3">
    <name type="scientific">Sulfuriferula plumbiphila</name>
    <dbReference type="NCBI Taxonomy" id="171865"/>
    <lineage>
        <taxon>Bacteria</taxon>
        <taxon>Pseudomonadati</taxon>
        <taxon>Pseudomonadota</taxon>
        <taxon>Betaproteobacteria</taxon>
        <taxon>Nitrosomonadales</taxon>
        <taxon>Sulfuricellaceae</taxon>
        <taxon>Sulfuriferula</taxon>
    </lineage>
</organism>
<proteinExistence type="predicted"/>
<dbReference type="PIRSF" id="PIRSF009320">
    <property type="entry name" value="Nuc_binding_HP_1000"/>
    <property type="match status" value="1"/>
</dbReference>
<dbReference type="InterPro" id="IPR048089">
    <property type="entry name" value="McdA"/>
</dbReference>
<feature type="domain" description="CobQ/CobB/MinD/ParA nucleotide binding" evidence="1">
    <location>
        <begin position="8"/>
        <end position="188"/>
    </location>
</feature>
<dbReference type="EMBL" id="BKAD01000067">
    <property type="protein sequence ID" value="GEP32221.1"/>
    <property type="molecule type" value="Genomic_DNA"/>
</dbReference>
<evidence type="ECO:0000259" key="1">
    <source>
        <dbReference type="Pfam" id="PF01656"/>
    </source>
</evidence>
<evidence type="ECO:0000313" key="3">
    <source>
        <dbReference type="Proteomes" id="UP000321337"/>
    </source>
</evidence>
<gene>
    <name evidence="2" type="ORF">TPL01_33590</name>
</gene>
<dbReference type="Pfam" id="PF01656">
    <property type="entry name" value="CbiA"/>
    <property type="match status" value="1"/>
</dbReference>